<protein>
    <submittedName>
        <fullName evidence="2">Uncharacterized protein</fullName>
    </submittedName>
</protein>
<sequence length="218" mass="25683">MTSIFTPEVLKYLVSVTGLTGLAGLIIYFAKKFIDKLLDVGVDHFKKDLQKELENYKHELENKNFEFQTKFSSLHLERLEAIKNLYLRLQNFKSNLSHVLIHLNMIPAPELKDEVGFKLSEDLFNSYSELIEFFSTHKIFFSKEIDEKIGALDKFFVEHNLQSINVQTWESNRALRNSKEFDEFLEDEYQKLIGLHKIEINKVLLELEDKFREMLGVN</sequence>
<feature type="transmembrane region" description="Helical" evidence="1">
    <location>
        <begin position="12"/>
        <end position="30"/>
    </location>
</feature>
<reference evidence="2 3" key="1">
    <citation type="submission" date="2020-08" db="EMBL/GenBank/DDBJ databases">
        <title>Genomic Encyclopedia of Type Strains, Phase IV (KMG-IV): sequencing the most valuable type-strain genomes for metagenomic binning, comparative biology and taxonomic classification.</title>
        <authorList>
            <person name="Goeker M."/>
        </authorList>
    </citation>
    <scope>NUCLEOTIDE SEQUENCE [LARGE SCALE GENOMIC DNA]</scope>
    <source>
        <strain evidence="2 3">DSM 102044</strain>
    </source>
</reference>
<accession>A0A841ME29</accession>
<comment type="caution">
    <text evidence="2">The sequence shown here is derived from an EMBL/GenBank/DDBJ whole genome shotgun (WGS) entry which is preliminary data.</text>
</comment>
<dbReference type="EMBL" id="JACIJO010000002">
    <property type="protein sequence ID" value="MBB6326332.1"/>
    <property type="molecule type" value="Genomic_DNA"/>
</dbReference>
<dbReference type="RefSeq" id="WP_184494943.1">
    <property type="nucleotide sequence ID" value="NZ_JACIJO010000002.1"/>
</dbReference>
<evidence type="ECO:0000313" key="3">
    <source>
        <dbReference type="Proteomes" id="UP000588604"/>
    </source>
</evidence>
<name>A0A841ME29_9BACT</name>
<organism evidence="2 3">
    <name type="scientific">Algoriphagus iocasae</name>
    <dbReference type="NCBI Taxonomy" id="1836499"/>
    <lineage>
        <taxon>Bacteria</taxon>
        <taxon>Pseudomonadati</taxon>
        <taxon>Bacteroidota</taxon>
        <taxon>Cytophagia</taxon>
        <taxon>Cytophagales</taxon>
        <taxon>Cyclobacteriaceae</taxon>
        <taxon>Algoriphagus</taxon>
    </lineage>
</organism>
<dbReference type="AlphaFoldDB" id="A0A841ME29"/>
<evidence type="ECO:0000313" key="2">
    <source>
        <dbReference type="EMBL" id="MBB6326332.1"/>
    </source>
</evidence>
<keyword evidence="1" id="KW-1133">Transmembrane helix</keyword>
<keyword evidence="3" id="KW-1185">Reference proteome</keyword>
<dbReference type="Proteomes" id="UP000588604">
    <property type="component" value="Unassembled WGS sequence"/>
</dbReference>
<proteinExistence type="predicted"/>
<keyword evidence="1" id="KW-0812">Transmembrane</keyword>
<evidence type="ECO:0000256" key="1">
    <source>
        <dbReference type="SAM" id="Phobius"/>
    </source>
</evidence>
<gene>
    <name evidence="2" type="ORF">FHS59_001960</name>
</gene>
<keyword evidence="1" id="KW-0472">Membrane</keyword>